<dbReference type="Proteomes" id="UP000595197">
    <property type="component" value="Chromosome"/>
</dbReference>
<dbReference type="EMBL" id="CP067420">
    <property type="protein sequence ID" value="QQP92438.1"/>
    <property type="molecule type" value="Genomic_DNA"/>
</dbReference>
<protein>
    <submittedName>
        <fullName evidence="1">DUF3445 domain-containing protein</fullName>
    </submittedName>
</protein>
<evidence type="ECO:0000313" key="1">
    <source>
        <dbReference type="EMBL" id="QQP92438.1"/>
    </source>
</evidence>
<evidence type="ECO:0000313" key="2">
    <source>
        <dbReference type="Proteomes" id="UP000595197"/>
    </source>
</evidence>
<sequence>MGLMALKPADWIEIDGNYASEIALRDRLLAERRDDVLAMRPEAAEACREVLDQLAGFLPERFPEHFRRTGPELLNHVTGDRWPVEGEVADPLEIAGRLVQEDLCILQEVDGELRLTAGVLCFPNRWRLADKLGLPMVGIHAPVPAYAERLGRPVDRFLGLLTPDRPVWRLNWSLTDDSTLFQPVGHGRRDTDPSITAENAGARVFLRVERQTLRRLPRTGAVLFTIRTHQRPIGALADRPLEAARLASAVRALPDDTARYKSITPFRSALLACLDRMTGASAGGSAQRLR</sequence>
<proteinExistence type="predicted"/>
<dbReference type="Pfam" id="PF11927">
    <property type="entry name" value="HODM_asu-like"/>
    <property type="match status" value="1"/>
</dbReference>
<dbReference type="InterPro" id="IPR021848">
    <property type="entry name" value="HODM_asu-like"/>
</dbReference>
<accession>A0ABX7BED2</accession>
<name>A0ABX7BED2_9PROT</name>
<organism evidence="1 2">
    <name type="scientific">Skermanella cutis</name>
    <dbReference type="NCBI Taxonomy" id="2775420"/>
    <lineage>
        <taxon>Bacteria</taxon>
        <taxon>Pseudomonadati</taxon>
        <taxon>Pseudomonadota</taxon>
        <taxon>Alphaproteobacteria</taxon>
        <taxon>Rhodospirillales</taxon>
        <taxon>Azospirillaceae</taxon>
        <taxon>Skermanella</taxon>
    </lineage>
</organism>
<keyword evidence="2" id="KW-1185">Reference proteome</keyword>
<reference evidence="1" key="1">
    <citation type="submission" date="2021-02" db="EMBL/GenBank/DDBJ databases">
        <title>Skermanella TT6 skin isolate.</title>
        <authorList>
            <person name="Lee K."/>
            <person name="Ganzorig M."/>
        </authorList>
    </citation>
    <scope>NUCLEOTIDE SEQUENCE</scope>
    <source>
        <strain evidence="1">TT6</strain>
    </source>
</reference>
<gene>
    <name evidence="1" type="ORF">IGS68_14835</name>
</gene>